<name>J3M604_ORYBR</name>
<protein>
    <submittedName>
        <fullName evidence="2">Uncharacterized protein</fullName>
    </submittedName>
</protein>
<proteinExistence type="predicted"/>
<organism evidence="2">
    <name type="scientific">Oryza brachyantha</name>
    <name type="common">malo sina</name>
    <dbReference type="NCBI Taxonomy" id="4533"/>
    <lineage>
        <taxon>Eukaryota</taxon>
        <taxon>Viridiplantae</taxon>
        <taxon>Streptophyta</taxon>
        <taxon>Embryophyta</taxon>
        <taxon>Tracheophyta</taxon>
        <taxon>Spermatophyta</taxon>
        <taxon>Magnoliopsida</taxon>
        <taxon>Liliopsida</taxon>
        <taxon>Poales</taxon>
        <taxon>Poaceae</taxon>
        <taxon>BOP clade</taxon>
        <taxon>Oryzoideae</taxon>
        <taxon>Oryzeae</taxon>
        <taxon>Oryzinae</taxon>
        <taxon>Oryza</taxon>
    </lineage>
</organism>
<dbReference type="Proteomes" id="UP000006038">
    <property type="component" value="Chromosome 5"/>
</dbReference>
<accession>J3M604</accession>
<evidence type="ECO:0000313" key="2">
    <source>
        <dbReference type="EnsemblPlants" id="OB05G20280.1"/>
    </source>
</evidence>
<dbReference type="HOGENOM" id="CLU_2744072_0_0_1"/>
<feature type="compositionally biased region" description="Basic and acidic residues" evidence="1">
    <location>
        <begin position="14"/>
        <end position="34"/>
    </location>
</feature>
<feature type="region of interest" description="Disordered" evidence="1">
    <location>
        <begin position="1"/>
        <end position="71"/>
    </location>
</feature>
<sequence length="71" mass="8180">MKHCSLEAPFVAKGKRERDKTPPVFPEHDPEKLQKSLNNREPLPHGILFLEENDSDEHDTSSVSDLILEMR</sequence>
<dbReference type="Gramene" id="OB05G20280.1">
    <property type="protein sequence ID" value="OB05G20280.1"/>
    <property type="gene ID" value="OB05G20280"/>
</dbReference>
<reference evidence="2" key="1">
    <citation type="journal article" date="2013" name="Nat. Commun.">
        <title>Whole-genome sequencing of Oryza brachyantha reveals mechanisms underlying Oryza genome evolution.</title>
        <authorList>
            <person name="Chen J."/>
            <person name="Huang Q."/>
            <person name="Gao D."/>
            <person name="Wang J."/>
            <person name="Lang Y."/>
            <person name="Liu T."/>
            <person name="Li B."/>
            <person name="Bai Z."/>
            <person name="Luis Goicoechea J."/>
            <person name="Liang C."/>
            <person name="Chen C."/>
            <person name="Zhang W."/>
            <person name="Sun S."/>
            <person name="Liao Y."/>
            <person name="Zhang X."/>
            <person name="Yang L."/>
            <person name="Song C."/>
            <person name="Wang M."/>
            <person name="Shi J."/>
            <person name="Liu G."/>
            <person name="Liu J."/>
            <person name="Zhou H."/>
            <person name="Zhou W."/>
            <person name="Yu Q."/>
            <person name="An N."/>
            <person name="Chen Y."/>
            <person name="Cai Q."/>
            <person name="Wang B."/>
            <person name="Liu B."/>
            <person name="Min J."/>
            <person name="Huang Y."/>
            <person name="Wu H."/>
            <person name="Li Z."/>
            <person name="Zhang Y."/>
            <person name="Yin Y."/>
            <person name="Song W."/>
            <person name="Jiang J."/>
            <person name="Jackson S.A."/>
            <person name="Wing R.A."/>
            <person name="Wang J."/>
            <person name="Chen M."/>
        </authorList>
    </citation>
    <scope>NUCLEOTIDE SEQUENCE [LARGE SCALE GENOMIC DNA]</scope>
    <source>
        <strain evidence="2">cv. IRGC 101232</strain>
    </source>
</reference>
<evidence type="ECO:0000256" key="1">
    <source>
        <dbReference type="SAM" id="MobiDB-lite"/>
    </source>
</evidence>
<evidence type="ECO:0000313" key="3">
    <source>
        <dbReference type="Proteomes" id="UP000006038"/>
    </source>
</evidence>
<reference evidence="2" key="2">
    <citation type="submission" date="2013-04" db="UniProtKB">
        <authorList>
            <consortium name="EnsemblPlants"/>
        </authorList>
    </citation>
    <scope>IDENTIFICATION</scope>
</reference>
<dbReference type="EnsemblPlants" id="OB05G20280.1">
    <property type="protein sequence ID" value="OB05G20280.1"/>
    <property type="gene ID" value="OB05G20280"/>
</dbReference>
<dbReference type="AlphaFoldDB" id="J3M604"/>
<keyword evidence="3" id="KW-1185">Reference proteome</keyword>